<dbReference type="eggNOG" id="COG3609">
    <property type="taxonomic scope" value="Bacteria"/>
</dbReference>
<keyword evidence="1" id="KW-1133">Transmembrane helix</keyword>
<keyword evidence="1" id="KW-0812">Transmembrane</keyword>
<evidence type="ECO:0000313" key="3">
    <source>
        <dbReference type="Proteomes" id="UP000002432"/>
    </source>
</evidence>
<dbReference type="AlphaFoldDB" id="Q1IQY8"/>
<evidence type="ECO:0000256" key="1">
    <source>
        <dbReference type="SAM" id="Phobius"/>
    </source>
</evidence>
<feature type="transmembrane region" description="Helical" evidence="1">
    <location>
        <begin position="135"/>
        <end position="158"/>
    </location>
</feature>
<accession>Q1IQY8</accession>
<gene>
    <name evidence="2" type="ordered locus">Acid345_1711</name>
</gene>
<reference evidence="2 3" key="1">
    <citation type="journal article" date="2009" name="Appl. Environ. Microbiol.">
        <title>Three genomes from the phylum Acidobacteria provide insight into the lifestyles of these microorganisms in soils.</title>
        <authorList>
            <person name="Ward N.L."/>
            <person name="Challacombe J.F."/>
            <person name="Janssen P.H."/>
            <person name="Henrissat B."/>
            <person name="Coutinho P.M."/>
            <person name="Wu M."/>
            <person name="Xie G."/>
            <person name="Haft D.H."/>
            <person name="Sait M."/>
            <person name="Badger J."/>
            <person name="Barabote R.D."/>
            <person name="Bradley B."/>
            <person name="Brettin T.S."/>
            <person name="Brinkac L.M."/>
            <person name="Bruce D."/>
            <person name="Creasy T."/>
            <person name="Daugherty S.C."/>
            <person name="Davidsen T.M."/>
            <person name="DeBoy R.T."/>
            <person name="Detter J.C."/>
            <person name="Dodson R.J."/>
            <person name="Durkin A.S."/>
            <person name="Ganapathy A."/>
            <person name="Gwinn-Giglio M."/>
            <person name="Han C.S."/>
            <person name="Khouri H."/>
            <person name="Kiss H."/>
            <person name="Kothari S.P."/>
            <person name="Madupu R."/>
            <person name="Nelson K.E."/>
            <person name="Nelson W.C."/>
            <person name="Paulsen I."/>
            <person name="Penn K."/>
            <person name="Ren Q."/>
            <person name="Rosovitz M.J."/>
            <person name="Selengut J.D."/>
            <person name="Shrivastava S."/>
            <person name="Sullivan S.A."/>
            <person name="Tapia R."/>
            <person name="Thompson L.S."/>
            <person name="Watkins K.L."/>
            <person name="Yang Q."/>
            <person name="Yu C."/>
            <person name="Zafar N."/>
            <person name="Zhou L."/>
            <person name="Kuske C.R."/>
        </authorList>
    </citation>
    <scope>NUCLEOTIDE SEQUENCE [LARGE SCALE GENOMIC DNA]</scope>
    <source>
        <strain evidence="2 3">Ellin345</strain>
    </source>
</reference>
<keyword evidence="3" id="KW-1185">Reference proteome</keyword>
<dbReference type="Proteomes" id="UP000002432">
    <property type="component" value="Chromosome"/>
</dbReference>
<organism evidence="2 3">
    <name type="scientific">Koribacter versatilis (strain Ellin345)</name>
    <dbReference type="NCBI Taxonomy" id="204669"/>
    <lineage>
        <taxon>Bacteria</taxon>
        <taxon>Pseudomonadati</taxon>
        <taxon>Acidobacteriota</taxon>
        <taxon>Terriglobia</taxon>
        <taxon>Terriglobales</taxon>
        <taxon>Candidatus Korobacteraceae</taxon>
        <taxon>Candidatus Korobacter</taxon>
    </lineage>
</organism>
<name>Q1IQY8_KORVE</name>
<sequence>MVDREQFPKQIDRLVASRTLHGSESLCKLLRYLAAHAIEHPGTPLKEYQIATEVFGRRPDFDPQSDSTIRVQAGRLRAKVAEYYASEGESDPVVVELPKGSYLLNFRYRTPVPKEELVNHAPVHEPVTVAPQKSYGGMAATLAVLLGLAVVTIGYLLLNGRVKTDTASAATAGPLAPAEFQVFWRKFLSGPEEPWVVFSNAEFVGRPETGMRYYDKQRDANTPPYDHYTGVGEVLSIHELDQVFNSLHRRIRVKRGSLFSLDDAKNNDLIFIGSPSENLTLMEIPSTDDFRFDRVKTGPRAGDLAVINVHPQAGEQPFYLASRAGDPLVEDYAVVGMMPALNPQRTEVILAGTTTFGTQAAVEYVCRQSSVKQLLDRLGTSGGEVKPFEAILHIKVAKGVPVETELVAVRLRNQ</sequence>
<keyword evidence="1" id="KW-0472">Membrane</keyword>
<dbReference type="HOGENOM" id="CLU_036287_0_0_0"/>
<dbReference type="EnsemblBacteria" id="ABF40712">
    <property type="protein sequence ID" value="ABF40712"/>
    <property type="gene ID" value="Acid345_1711"/>
</dbReference>
<protein>
    <recommendedName>
        <fullName evidence="4">OmpR/PhoB-type domain-containing protein</fullName>
    </recommendedName>
</protein>
<dbReference type="STRING" id="204669.Acid345_1711"/>
<proteinExistence type="predicted"/>
<evidence type="ECO:0008006" key="4">
    <source>
        <dbReference type="Google" id="ProtNLM"/>
    </source>
</evidence>
<evidence type="ECO:0000313" key="2">
    <source>
        <dbReference type="EMBL" id="ABF40712.1"/>
    </source>
</evidence>
<dbReference type="KEGG" id="aba:Acid345_1711"/>
<dbReference type="OrthoDB" id="108329at2"/>
<dbReference type="RefSeq" id="WP_011522514.1">
    <property type="nucleotide sequence ID" value="NC_008009.1"/>
</dbReference>
<dbReference type="EMBL" id="CP000360">
    <property type="protein sequence ID" value="ABF40712.1"/>
    <property type="molecule type" value="Genomic_DNA"/>
</dbReference>